<evidence type="ECO:0000256" key="2">
    <source>
        <dbReference type="ARBA" id="ARBA00003145"/>
    </source>
</evidence>
<dbReference type="Pfam" id="PF13091">
    <property type="entry name" value="PLDc_2"/>
    <property type="match status" value="2"/>
</dbReference>
<protein>
    <recommendedName>
        <fullName evidence="6">Phospholipase D</fullName>
        <ecNumber evidence="5">3.1.4.4</ecNumber>
    </recommendedName>
    <alternativeName>
        <fullName evidence="11">Choline phosphatase</fullName>
    </alternativeName>
</protein>
<evidence type="ECO:0000256" key="11">
    <source>
        <dbReference type="ARBA" id="ARBA00029594"/>
    </source>
</evidence>
<comment type="caution">
    <text evidence="13">The sequence shown here is derived from an EMBL/GenBank/DDBJ whole genome shotgun (WGS) entry which is preliminary data.</text>
</comment>
<reference evidence="13 14" key="1">
    <citation type="submission" date="2020-08" db="EMBL/GenBank/DDBJ databases">
        <title>Genomic Encyclopedia of Type Strains, Phase IV (KMG-V): Genome sequencing to study the core and pangenomes of soil and plant-associated prokaryotes.</title>
        <authorList>
            <person name="Whitman W."/>
        </authorList>
    </citation>
    <scope>NUCLEOTIDE SEQUENCE [LARGE SCALE GENOMIC DNA]</scope>
    <source>
        <strain evidence="13 14">SEMIA 415</strain>
    </source>
</reference>
<proteinExistence type="inferred from homology"/>
<dbReference type="Gene3D" id="3.30.870.10">
    <property type="entry name" value="Endonuclease Chain A"/>
    <property type="match status" value="2"/>
</dbReference>
<evidence type="ECO:0000259" key="12">
    <source>
        <dbReference type="PROSITE" id="PS50035"/>
    </source>
</evidence>
<name>A0AAE2MFX9_RHILE</name>
<comment type="similarity">
    <text evidence="4">Belongs to the phospholipase D family.</text>
</comment>
<dbReference type="PROSITE" id="PS50035">
    <property type="entry name" value="PLD"/>
    <property type="match status" value="1"/>
</dbReference>
<keyword evidence="7" id="KW-0964">Secreted</keyword>
<dbReference type="SUPFAM" id="SSF56024">
    <property type="entry name" value="Phospholipase D/nuclease"/>
    <property type="match status" value="2"/>
</dbReference>
<keyword evidence="9" id="KW-0442">Lipid degradation</keyword>
<dbReference type="InterPro" id="IPR051406">
    <property type="entry name" value="PLD_domain"/>
</dbReference>
<keyword evidence="10" id="KW-0443">Lipid metabolism</keyword>
<evidence type="ECO:0000256" key="4">
    <source>
        <dbReference type="ARBA" id="ARBA00008664"/>
    </source>
</evidence>
<comment type="catalytic activity">
    <reaction evidence="1">
        <text>a 1,2-diacyl-sn-glycero-3-phosphocholine + H2O = a 1,2-diacyl-sn-glycero-3-phosphate + choline + H(+)</text>
        <dbReference type="Rhea" id="RHEA:14445"/>
        <dbReference type="ChEBI" id="CHEBI:15354"/>
        <dbReference type="ChEBI" id="CHEBI:15377"/>
        <dbReference type="ChEBI" id="CHEBI:15378"/>
        <dbReference type="ChEBI" id="CHEBI:57643"/>
        <dbReference type="ChEBI" id="CHEBI:58608"/>
        <dbReference type="EC" id="3.1.4.4"/>
    </reaction>
</comment>
<organism evidence="13 14">
    <name type="scientific">Rhizobium leguminosarum</name>
    <dbReference type="NCBI Taxonomy" id="384"/>
    <lineage>
        <taxon>Bacteria</taxon>
        <taxon>Pseudomonadati</taxon>
        <taxon>Pseudomonadota</taxon>
        <taxon>Alphaproteobacteria</taxon>
        <taxon>Hyphomicrobiales</taxon>
        <taxon>Rhizobiaceae</taxon>
        <taxon>Rhizobium/Agrobacterium group</taxon>
        <taxon>Rhizobium</taxon>
    </lineage>
</organism>
<dbReference type="CDD" id="cd09172">
    <property type="entry name" value="PLDc_Nuc_like_unchar1_1"/>
    <property type="match status" value="1"/>
</dbReference>
<dbReference type="EC" id="3.1.4.4" evidence="5"/>
<dbReference type="InterPro" id="IPR025202">
    <property type="entry name" value="PLD-like_dom"/>
</dbReference>
<evidence type="ECO:0000256" key="6">
    <source>
        <dbReference type="ARBA" id="ARBA00018392"/>
    </source>
</evidence>
<gene>
    <name evidence="13" type="ORF">GGE16_000624</name>
</gene>
<evidence type="ECO:0000256" key="10">
    <source>
        <dbReference type="ARBA" id="ARBA00023098"/>
    </source>
</evidence>
<dbReference type="EMBL" id="JACIGO010000001">
    <property type="protein sequence ID" value="MBB4288608.1"/>
    <property type="molecule type" value="Genomic_DNA"/>
</dbReference>
<evidence type="ECO:0000256" key="9">
    <source>
        <dbReference type="ARBA" id="ARBA00022963"/>
    </source>
</evidence>
<dbReference type="GO" id="GO:0006793">
    <property type="term" value="P:phosphorus metabolic process"/>
    <property type="evidence" value="ECO:0007669"/>
    <property type="project" value="UniProtKB-ARBA"/>
</dbReference>
<dbReference type="GO" id="GO:0004630">
    <property type="term" value="F:phospholipase D activity"/>
    <property type="evidence" value="ECO:0007669"/>
    <property type="project" value="UniProtKB-EC"/>
</dbReference>
<dbReference type="GO" id="GO:0005576">
    <property type="term" value="C:extracellular region"/>
    <property type="evidence" value="ECO:0007669"/>
    <property type="project" value="UniProtKB-SubCell"/>
</dbReference>
<sequence length="610" mass="68222">MRVHAFSPDNKLQVFAVAGTKAILLAMNMDEGLLQGFHGFAFRRRVADGQWEWLTGLKVFVDLFPEGGPVIKKGKVGRFPTNQHPIQSFLWSDYRASPGTKYEFEISAMFGPIAKLEARYTATLAITTEQNDDGKHGIWFNLGAIASQAFAEKFGNKPLSDAEYNDPDNKEVAFLSRGLLEACIEFIRETPAGDALRIVAYEFTFKRILLELKAALERGVDVRIVYHATKANGDAIADAKLPENWKGEQILFKRTRPQTPHNKFIVRLKKGKIPVSVWTGSTNFTPSGFLGQTNVGHKVTDGDMAKNYLQLWEGLKADPDDFDATEAAMALTPNPANAVGTGTTLVFSPRPSPKMLDWYGHRAADAVNAVMFTAAFKVDERILSALADTDTSMRFILLEQPPSAEVQAARKANPADLELSYGAILGKTKMLTEERTGRDATGKKVTKIVPIPNFKIEKWFLKEELERQSGDGFVFYVHTKFLLVDPFSDDPLVCTGSANFSGASLTANDENMLLIRGDTRVADIYLTEYDRVFRHFYSRDVINDIAKKGGPVNVGKLDPTDKWWQPYYDDKLAKSHKRRMFFEDPKKHWVESAAEDGNVFAKEKALKKPQ</sequence>
<dbReference type="GO" id="GO:0016891">
    <property type="term" value="F:RNA endonuclease activity producing 5'-phosphomonoesters, hydrolytic mechanism"/>
    <property type="evidence" value="ECO:0007669"/>
    <property type="project" value="TreeGrafter"/>
</dbReference>
<evidence type="ECO:0000256" key="7">
    <source>
        <dbReference type="ARBA" id="ARBA00022525"/>
    </source>
</evidence>
<feature type="domain" description="PLD phosphodiesterase" evidence="12">
    <location>
        <begin position="473"/>
        <end position="504"/>
    </location>
</feature>
<comment type="subcellular location">
    <subcellularLocation>
        <location evidence="3">Secreted</location>
    </subcellularLocation>
</comment>
<dbReference type="PANTHER" id="PTHR43856:SF1">
    <property type="entry name" value="MITOCHONDRIAL CARDIOLIPIN HYDROLASE"/>
    <property type="match status" value="1"/>
</dbReference>
<dbReference type="Proteomes" id="UP000538507">
    <property type="component" value="Unassembled WGS sequence"/>
</dbReference>
<dbReference type="PANTHER" id="PTHR43856">
    <property type="entry name" value="CARDIOLIPIN HYDROLASE"/>
    <property type="match status" value="1"/>
</dbReference>
<dbReference type="RefSeq" id="WP_183605824.1">
    <property type="nucleotide sequence ID" value="NZ_JACHAZ010000002.1"/>
</dbReference>
<evidence type="ECO:0000256" key="5">
    <source>
        <dbReference type="ARBA" id="ARBA00012027"/>
    </source>
</evidence>
<dbReference type="GO" id="GO:0016042">
    <property type="term" value="P:lipid catabolic process"/>
    <property type="evidence" value="ECO:0007669"/>
    <property type="project" value="UniProtKB-KW"/>
</dbReference>
<evidence type="ECO:0000256" key="3">
    <source>
        <dbReference type="ARBA" id="ARBA00004613"/>
    </source>
</evidence>
<dbReference type="InterPro" id="IPR001736">
    <property type="entry name" value="PLipase_D/transphosphatidylase"/>
</dbReference>
<evidence type="ECO:0000313" key="13">
    <source>
        <dbReference type="EMBL" id="MBB4288608.1"/>
    </source>
</evidence>
<evidence type="ECO:0000256" key="8">
    <source>
        <dbReference type="ARBA" id="ARBA00022801"/>
    </source>
</evidence>
<accession>A0AAE2MFX9</accession>
<dbReference type="AlphaFoldDB" id="A0AAE2MFX9"/>
<comment type="function">
    <text evidence="2">Could be a virulence factor.</text>
</comment>
<keyword evidence="8" id="KW-0378">Hydrolase</keyword>
<evidence type="ECO:0000313" key="14">
    <source>
        <dbReference type="Proteomes" id="UP000538507"/>
    </source>
</evidence>
<evidence type="ECO:0000256" key="1">
    <source>
        <dbReference type="ARBA" id="ARBA00000798"/>
    </source>
</evidence>